<dbReference type="SUPFAM" id="SSF52374">
    <property type="entry name" value="Nucleotidylyl transferase"/>
    <property type="match status" value="1"/>
</dbReference>
<dbReference type="InterPro" id="IPR004821">
    <property type="entry name" value="Cyt_trans-like"/>
</dbReference>
<dbReference type="CDD" id="cd02165">
    <property type="entry name" value="NMNAT"/>
    <property type="match status" value="1"/>
</dbReference>
<comment type="pathway">
    <text evidence="2">Cofactor biosynthesis; NAD(+) biosynthesis; deamido-NAD(+) from nicotinate D-ribonucleotide: step 1/1.</text>
</comment>
<dbReference type="AlphaFoldDB" id="A0A0H5E5J7"/>
<keyword evidence="10" id="KW-0520">NAD</keyword>
<evidence type="ECO:0000256" key="10">
    <source>
        <dbReference type="ARBA" id="ARBA00023027"/>
    </source>
</evidence>
<comment type="catalytic activity">
    <reaction evidence="14">
        <text>nicotinate beta-D-ribonucleotide + ATP + H(+) = deamido-NAD(+) + diphosphate</text>
        <dbReference type="Rhea" id="RHEA:22860"/>
        <dbReference type="ChEBI" id="CHEBI:15378"/>
        <dbReference type="ChEBI" id="CHEBI:30616"/>
        <dbReference type="ChEBI" id="CHEBI:33019"/>
        <dbReference type="ChEBI" id="CHEBI:57502"/>
        <dbReference type="ChEBI" id="CHEBI:58437"/>
        <dbReference type="EC" id="2.7.7.18"/>
    </reaction>
</comment>
<keyword evidence="9" id="KW-0067">ATP-binding</keyword>
<evidence type="ECO:0000256" key="1">
    <source>
        <dbReference type="ARBA" id="ARBA00002324"/>
    </source>
</evidence>
<evidence type="ECO:0000313" key="16">
    <source>
        <dbReference type="EMBL" id="CRX38510.1"/>
    </source>
</evidence>
<name>A0A0H5E5J7_9BACT</name>
<evidence type="ECO:0000256" key="14">
    <source>
        <dbReference type="ARBA" id="ARBA00048721"/>
    </source>
</evidence>
<protein>
    <recommendedName>
        <fullName evidence="4">nicotinate-nucleotide adenylyltransferase</fullName>
        <ecNumber evidence="4">2.7.7.18</ecNumber>
    </recommendedName>
    <alternativeName>
        <fullName evidence="13">Deamido-NAD(+) diphosphorylase</fullName>
    </alternativeName>
    <alternativeName>
        <fullName evidence="12">Deamido-NAD(+) pyrophosphorylase</fullName>
    </alternativeName>
    <alternativeName>
        <fullName evidence="11">Nicotinate mononucleotide adenylyltransferase</fullName>
    </alternativeName>
</protein>
<gene>
    <name evidence="16" type="primary">nadD</name>
    <name evidence="16" type="ORF">ELAC_1167</name>
</gene>
<organism evidence="16 17">
    <name type="scientific">Estrella lausannensis</name>
    <dbReference type="NCBI Taxonomy" id="483423"/>
    <lineage>
        <taxon>Bacteria</taxon>
        <taxon>Pseudomonadati</taxon>
        <taxon>Chlamydiota</taxon>
        <taxon>Chlamydiia</taxon>
        <taxon>Parachlamydiales</taxon>
        <taxon>Candidatus Criblamydiaceae</taxon>
        <taxon>Estrella</taxon>
    </lineage>
</organism>
<keyword evidence="7 16" id="KW-0548">Nucleotidyltransferase</keyword>
<dbReference type="GO" id="GO:0005524">
    <property type="term" value="F:ATP binding"/>
    <property type="evidence" value="ECO:0007669"/>
    <property type="project" value="UniProtKB-KW"/>
</dbReference>
<accession>A0A0H5E5J7</accession>
<dbReference type="PANTHER" id="PTHR39321">
    <property type="entry name" value="NICOTINATE-NUCLEOTIDE ADENYLYLTRANSFERASE-RELATED"/>
    <property type="match status" value="1"/>
</dbReference>
<dbReference type="PANTHER" id="PTHR39321:SF3">
    <property type="entry name" value="PHOSPHOPANTETHEINE ADENYLYLTRANSFERASE"/>
    <property type="match status" value="1"/>
</dbReference>
<dbReference type="Pfam" id="PF01467">
    <property type="entry name" value="CTP_transf_like"/>
    <property type="match status" value="1"/>
</dbReference>
<sequence length="181" mass="21006">MERLNLDEVWFIPANTSPHKLDAPPVDPTHRMRMLSLMLEGRRGFKVLDIELKKQPPSYTIDTLRQLKQHYPHFDFYLIMGDDAVQGFLRWKDPEEIVKLARLAIVRRGALEDISFLQSSPQVLAAVKNGYLKTSLYPASSTSIRKLVREKGDFSRFLTPEVSEYIRHHNLYSGIEVKPRD</sequence>
<keyword evidence="8" id="KW-0547">Nucleotide-binding</keyword>
<dbReference type="EMBL" id="CWGJ01000012">
    <property type="protein sequence ID" value="CRX38510.1"/>
    <property type="molecule type" value="Genomic_DNA"/>
</dbReference>
<evidence type="ECO:0000256" key="12">
    <source>
        <dbReference type="ARBA" id="ARBA00033140"/>
    </source>
</evidence>
<evidence type="ECO:0000256" key="2">
    <source>
        <dbReference type="ARBA" id="ARBA00005019"/>
    </source>
</evidence>
<evidence type="ECO:0000259" key="15">
    <source>
        <dbReference type="Pfam" id="PF01467"/>
    </source>
</evidence>
<dbReference type="EC" id="2.7.7.18" evidence="4"/>
<evidence type="ECO:0000313" key="17">
    <source>
        <dbReference type="Proteomes" id="UP000220251"/>
    </source>
</evidence>
<dbReference type="Proteomes" id="UP000220251">
    <property type="component" value="Unassembled WGS sequence"/>
</dbReference>
<evidence type="ECO:0000256" key="13">
    <source>
        <dbReference type="ARBA" id="ARBA00033353"/>
    </source>
</evidence>
<evidence type="ECO:0000256" key="3">
    <source>
        <dbReference type="ARBA" id="ARBA00009014"/>
    </source>
</evidence>
<proteinExistence type="inferred from homology"/>
<reference evidence="17" key="1">
    <citation type="submission" date="2015-06" db="EMBL/GenBank/DDBJ databases">
        <authorList>
            <person name="Bertelli C."/>
        </authorList>
    </citation>
    <scope>NUCLEOTIDE SEQUENCE [LARGE SCALE GENOMIC DNA]</scope>
    <source>
        <strain evidence="17">CRIB-30</strain>
    </source>
</reference>
<evidence type="ECO:0000256" key="8">
    <source>
        <dbReference type="ARBA" id="ARBA00022741"/>
    </source>
</evidence>
<dbReference type="Gene3D" id="3.40.50.620">
    <property type="entry name" value="HUPs"/>
    <property type="match status" value="1"/>
</dbReference>
<feature type="domain" description="Cytidyltransferase-like" evidence="15">
    <location>
        <begin position="3"/>
        <end position="146"/>
    </location>
</feature>
<evidence type="ECO:0000256" key="9">
    <source>
        <dbReference type="ARBA" id="ARBA00022840"/>
    </source>
</evidence>
<evidence type="ECO:0000256" key="6">
    <source>
        <dbReference type="ARBA" id="ARBA00022679"/>
    </source>
</evidence>
<dbReference type="NCBIfam" id="TIGR00482">
    <property type="entry name" value="nicotinate (nicotinamide) nucleotide adenylyltransferase"/>
    <property type="match status" value="1"/>
</dbReference>
<dbReference type="InterPro" id="IPR014729">
    <property type="entry name" value="Rossmann-like_a/b/a_fold"/>
</dbReference>
<keyword evidence="6 16" id="KW-0808">Transferase</keyword>
<comment type="function">
    <text evidence="1">Catalyzes the reversible adenylation of nicotinate mononucleotide (NaMN) to nicotinic acid adenine dinucleotide (NaAD).</text>
</comment>
<dbReference type="GO" id="GO:0004515">
    <property type="term" value="F:nicotinate-nucleotide adenylyltransferase activity"/>
    <property type="evidence" value="ECO:0007669"/>
    <property type="project" value="UniProtKB-EC"/>
</dbReference>
<dbReference type="InterPro" id="IPR005248">
    <property type="entry name" value="NadD/NMNAT"/>
</dbReference>
<comment type="similarity">
    <text evidence="3">Belongs to the NadD family.</text>
</comment>
<dbReference type="UniPathway" id="UPA00253">
    <property type="reaction ID" value="UER00332"/>
</dbReference>
<dbReference type="GO" id="GO:0009435">
    <property type="term" value="P:NAD+ biosynthetic process"/>
    <property type="evidence" value="ECO:0007669"/>
    <property type="project" value="UniProtKB-UniPathway"/>
</dbReference>
<evidence type="ECO:0000256" key="5">
    <source>
        <dbReference type="ARBA" id="ARBA00022642"/>
    </source>
</evidence>
<keyword evidence="17" id="KW-1185">Reference proteome</keyword>
<evidence type="ECO:0000256" key="4">
    <source>
        <dbReference type="ARBA" id="ARBA00012389"/>
    </source>
</evidence>
<keyword evidence="5" id="KW-0662">Pyridine nucleotide biosynthesis</keyword>
<evidence type="ECO:0000256" key="7">
    <source>
        <dbReference type="ARBA" id="ARBA00022695"/>
    </source>
</evidence>
<evidence type="ECO:0000256" key="11">
    <source>
        <dbReference type="ARBA" id="ARBA00031253"/>
    </source>
</evidence>